<dbReference type="PANTHER" id="PTHR30543">
    <property type="entry name" value="CHROMATE REDUCTASE"/>
    <property type="match status" value="1"/>
</dbReference>
<gene>
    <name evidence="3" type="ORF">BK138_31365</name>
</gene>
<comment type="similarity">
    <text evidence="1">Belongs to the azoreductase type 2 family.</text>
</comment>
<dbReference type="InterPro" id="IPR005025">
    <property type="entry name" value="FMN_Rdtase-like_dom"/>
</dbReference>
<organism evidence="3 4">
    <name type="scientific">Paenibacillus rhizosphaerae</name>
    <dbReference type="NCBI Taxonomy" id="297318"/>
    <lineage>
        <taxon>Bacteria</taxon>
        <taxon>Bacillati</taxon>
        <taxon>Bacillota</taxon>
        <taxon>Bacilli</taxon>
        <taxon>Bacillales</taxon>
        <taxon>Paenibacillaceae</taxon>
        <taxon>Paenibacillus</taxon>
    </lineage>
</organism>
<dbReference type="InterPro" id="IPR029039">
    <property type="entry name" value="Flavoprotein-like_sf"/>
</dbReference>
<protein>
    <submittedName>
        <fullName evidence="3">NADPH-dependent FMN reductase</fullName>
    </submittedName>
</protein>
<dbReference type="Gene3D" id="3.40.50.360">
    <property type="match status" value="1"/>
</dbReference>
<evidence type="ECO:0000259" key="2">
    <source>
        <dbReference type="Pfam" id="PF03358"/>
    </source>
</evidence>
<dbReference type="AlphaFoldDB" id="A0A1R1EAL4"/>
<dbReference type="InterPro" id="IPR050712">
    <property type="entry name" value="NAD(P)H-dep_reductase"/>
</dbReference>
<dbReference type="GO" id="GO:0010181">
    <property type="term" value="F:FMN binding"/>
    <property type="evidence" value="ECO:0007669"/>
    <property type="project" value="TreeGrafter"/>
</dbReference>
<dbReference type="Pfam" id="PF03358">
    <property type="entry name" value="FMN_red"/>
    <property type="match status" value="1"/>
</dbReference>
<dbReference type="GO" id="GO:0016491">
    <property type="term" value="F:oxidoreductase activity"/>
    <property type="evidence" value="ECO:0007669"/>
    <property type="project" value="InterPro"/>
</dbReference>
<keyword evidence="4" id="KW-1185">Reference proteome</keyword>
<proteinExistence type="inferred from homology"/>
<dbReference type="STRING" id="297318.BK138_31365"/>
<evidence type="ECO:0000256" key="1">
    <source>
        <dbReference type="ARBA" id="ARBA00009428"/>
    </source>
</evidence>
<feature type="domain" description="NADPH-dependent FMN reductase-like" evidence="2">
    <location>
        <begin position="6"/>
        <end position="151"/>
    </location>
</feature>
<reference evidence="3 4" key="1">
    <citation type="submission" date="2016-11" db="EMBL/GenBank/DDBJ databases">
        <title>Paenibacillus species isolates.</title>
        <authorList>
            <person name="Beno S.M."/>
        </authorList>
    </citation>
    <scope>NUCLEOTIDE SEQUENCE [LARGE SCALE GENOMIC DNA]</scope>
    <source>
        <strain evidence="3 4">FSL R5-0378</strain>
    </source>
</reference>
<dbReference type="Proteomes" id="UP000187172">
    <property type="component" value="Unassembled WGS sequence"/>
</dbReference>
<evidence type="ECO:0000313" key="3">
    <source>
        <dbReference type="EMBL" id="OMF48857.1"/>
    </source>
</evidence>
<dbReference type="PANTHER" id="PTHR30543:SF21">
    <property type="entry name" value="NAD(P)H-DEPENDENT FMN REDUCTASE LOT6"/>
    <property type="match status" value="1"/>
</dbReference>
<dbReference type="GO" id="GO:0005829">
    <property type="term" value="C:cytosol"/>
    <property type="evidence" value="ECO:0007669"/>
    <property type="project" value="TreeGrafter"/>
</dbReference>
<dbReference type="EMBL" id="MRTP01000016">
    <property type="protein sequence ID" value="OMF48857.1"/>
    <property type="molecule type" value="Genomic_DNA"/>
</dbReference>
<sequence length="187" mass="20410">MSERFHIVGISGSLRKHSHNTQLLHNAAALLPEDFRFTLADISVLPLYNQDLESELPEAVKQFAELLHSGNGFLISSPEYNGQLSGALKNALDWASRPALQTPLAQKPVALMGATPGMGGTGRAQVGIRSLLFALNMDSVNRPEFLLPQSHTKFDESGALTDPMAQQIMQQLVDNLVTKIKKHASEQ</sequence>
<evidence type="ECO:0000313" key="4">
    <source>
        <dbReference type="Proteomes" id="UP000187172"/>
    </source>
</evidence>
<accession>A0A1R1EAL4</accession>
<dbReference type="SUPFAM" id="SSF52218">
    <property type="entry name" value="Flavoproteins"/>
    <property type="match status" value="1"/>
</dbReference>
<comment type="caution">
    <text evidence="3">The sequence shown here is derived from an EMBL/GenBank/DDBJ whole genome shotgun (WGS) entry which is preliminary data.</text>
</comment>
<dbReference type="RefSeq" id="WP_076175978.1">
    <property type="nucleotide sequence ID" value="NZ_MRTP01000016.1"/>
</dbReference>
<name>A0A1R1EAL4_9BACL</name>